<name>A0ACA9RH04_9GLOM</name>
<dbReference type="Proteomes" id="UP000789366">
    <property type="component" value="Unassembled WGS sequence"/>
</dbReference>
<evidence type="ECO:0000313" key="2">
    <source>
        <dbReference type="Proteomes" id="UP000789366"/>
    </source>
</evidence>
<feature type="non-terminal residue" evidence="1">
    <location>
        <position position="1"/>
    </location>
</feature>
<feature type="non-terminal residue" evidence="1">
    <location>
        <position position="47"/>
    </location>
</feature>
<organism evidence="1 2">
    <name type="scientific">Cetraspora pellucida</name>
    <dbReference type="NCBI Taxonomy" id="1433469"/>
    <lineage>
        <taxon>Eukaryota</taxon>
        <taxon>Fungi</taxon>
        <taxon>Fungi incertae sedis</taxon>
        <taxon>Mucoromycota</taxon>
        <taxon>Glomeromycotina</taxon>
        <taxon>Glomeromycetes</taxon>
        <taxon>Diversisporales</taxon>
        <taxon>Gigasporaceae</taxon>
        <taxon>Cetraspora</taxon>
    </lineage>
</organism>
<protein>
    <submittedName>
        <fullName evidence="1">15726_t:CDS:1</fullName>
    </submittedName>
</protein>
<proteinExistence type="predicted"/>
<keyword evidence="2" id="KW-1185">Reference proteome</keyword>
<reference evidence="1" key="1">
    <citation type="submission" date="2021-06" db="EMBL/GenBank/DDBJ databases">
        <authorList>
            <person name="Kallberg Y."/>
            <person name="Tangrot J."/>
            <person name="Rosling A."/>
        </authorList>
    </citation>
    <scope>NUCLEOTIDE SEQUENCE</scope>
    <source>
        <strain evidence="1">28 12/20/2015</strain>
    </source>
</reference>
<sequence>TYPNIFVTKLCIEKGAFENASPFNALTSNNFLEFTQKTPLNCFTLKT</sequence>
<evidence type="ECO:0000313" key="1">
    <source>
        <dbReference type="EMBL" id="CAG8792188.1"/>
    </source>
</evidence>
<comment type="caution">
    <text evidence="1">The sequence shown here is derived from an EMBL/GenBank/DDBJ whole genome shotgun (WGS) entry which is preliminary data.</text>
</comment>
<accession>A0ACA9RH04</accession>
<gene>
    <name evidence="1" type="ORF">SPELUC_LOCUS17335</name>
</gene>
<dbReference type="EMBL" id="CAJVPW010070262">
    <property type="protein sequence ID" value="CAG8792188.1"/>
    <property type="molecule type" value="Genomic_DNA"/>
</dbReference>